<keyword evidence="4" id="KW-1185">Reference proteome</keyword>
<dbReference type="PANTHER" id="PTHR36437:SF2">
    <property type="entry name" value="GLYOXALASE_BLEOMYCIN RESISTANCE PROTEIN_DIOXYGENASE"/>
    <property type="match status" value="1"/>
</dbReference>
<feature type="domain" description="VOC" evidence="2">
    <location>
        <begin position="46"/>
        <end position="163"/>
    </location>
</feature>
<dbReference type="Gene3D" id="3.10.180.10">
    <property type="entry name" value="2,3-Dihydroxybiphenyl 1,2-Dioxygenase, domain 1"/>
    <property type="match status" value="1"/>
</dbReference>
<evidence type="ECO:0000313" key="4">
    <source>
        <dbReference type="Proteomes" id="UP000293342"/>
    </source>
</evidence>
<evidence type="ECO:0000313" key="3">
    <source>
        <dbReference type="EMBL" id="TCC45627.1"/>
    </source>
</evidence>
<protein>
    <submittedName>
        <fullName evidence="3">Glyoxalase</fullName>
    </submittedName>
</protein>
<organism evidence="3 4">
    <name type="scientific">Kribbella capetownensis</name>
    <dbReference type="NCBI Taxonomy" id="1572659"/>
    <lineage>
        <taxon>Bacteria</taxon>
        <taxon>Bacillati</taxon>
        <taxon>Actinomycetota</taxon>
        <taxon>Actinomycetes</taxon>
        <taxon>Propionibacteriales</taxon>
        <taxon>Kribbellaceae</taxon>
        <taxon>Kribbella</taxon>
    </lineage>
</organism>
<dbReference type="RefSeq" id="WP_131516714.1">
    <property type="nucleotide sequence ID" value="NZ_SJKD01000007.1"/>
</dbReference>
<comment type="caution">
    <text evidence="3">The sequence shown here is derived from an EMBL/GenBank/DDBJ whole genome shotgun (WGS) entry which is preliminary data.</text>
</comment>
<gene>
    <name evidence="3" type="ORF">E0H75_28250</name>
</gene>
<dbReference type="PANTHER" id="PTHR36437">
    <property type="entry name" value="GLYOXALASE/BLEOMYCIN RESISTANCE PROTEIN/DIOXYGENASE"/>
    <property type="match status" value="1"/>
</dbReference>
<dbReference type="AlphaFoldDB" id="A0A4R0JHD8"/>
<sequence>MTEQPGISDAPAGVPVPPPTQTEIPKDASEIPDDPHAPLVKPGAFLLELIPVPVTDIDRAKRFYSEQAGFHVDVDVSPADGVRVVQLTPPGSFCSITLLKGLPMIDMEPGSLRGLHLVVKDIEAARQELIGRGVDVGETEDLGGVFYAWFKDPDGNTWTLQHMPWRP</sequence>
<name>A0A4R0JHD8_9ACTN</name>
<accession>A0A4R0JHD8</accession>
<feature type="region of interest" description="Disordered" evidence="1">
    <location>
        <begin position="1"/>
        <end position="35"/>
    </location>
</feature>
<dbReference type="InterPro" id="IPR029068">
    <property type="entry name" value="Glyas_Bleomycin-R_OHBP_Dase"/>
</dbReference>
<dbReference type="InterPro" id="IPR037523">
    <property type="entry name" value="VOC_core"/>
</dbReference>
<dbReference type="SUPFAM" id="SSF54593">
    <property type="entry name" value="Glyoxalase/Bleomycin resistance protein/Dihydroxybiphenyl dioxygenase"/>
    <property type="match status" value="1"/>
</dbReference>
<dbReference type="InterPro" id="IPR004360">
    <property type="entry name" value="Glyas_Fos-R_dOase_dom"/>
</dbReference>
<evidence type="ECO:0000259" key="2">
    <source>
        <dbReference type="PROSITE" id="PS51819"/>
    </source>
</evidence>
<feature type="compositionally biased region" description="Basic and acidic residues" evidence="1">
    <location>
        <begin position="24"/>
        <end position="35"/>
    </location>
</feature>
<dbReference type="Pfam" id="PF00903">
    <property type="entry name" value="Glyoxalase"/>
    <property type="match status" value="1"/>
</dbReference>
<dbReference type="OrthoDB" id="485032at2"/>
<dbReference type="Proteomes" id="UP000293342">
    <property type="component" value="Unassembled WGS sequence"/>
</dbReference>
<proteinExistence type="predicted"/>
<evidence type="ECO:0000256" key="1">
    <source>
        <dbReference type="SAM" id="MobiDB-lite"/>
    </source>
</evidence>
<dbReference type="EMBL" id="SJKD01000007">
    <property type="protein sequence ID" value="TCC45627.1"/>
    <property type="molecule type" value="Genomic_DNA"/>
</dbReference>
<reference evidence="3 4" key="1">
    <citation type="submission" date="2019-02" db="EMBL/GenBank/DDBJ databases">
        <title>Kribbella capetownensis sp. nov. and Kribbella speibonae sp. nov., isolated from soil.</title>
        <authorList>
            <person name="Curtis S.M."/>
            <person name="Norton I."/>
            <person name="Everest G.J."/>
            <person name="Meyers P.R."/>
        </authorList>
    </citation>
    <scope>NUCLEOTIDE SEQUENCE [LARGE SCALE GENOMIC DNA]</scope>
    <source>
        <strain evidence="3 4">YM53</strain>
    </source>
</reference>
<dbReference type="PROSITE" id="PS51819">
    <property type="entry name" value="VOC"/>
    <property type="match status" value="1"/>
</dbReference>